<dbReference type="PANTHER" id="PTHR34236:SF1">
    <property type="entry name" value="DIMETHYL SULFOXIDE REDUCTASE TRANSCRIPTIONAL ACTIVATOR"/>
    <property type="match status" value="1"/>
</dbReference>
<evidence type="ECO:0000259" key="3">
    <source>
        <dbReference type="Pfam" id="PF04967"/>
    </source>
</evidence>
<dbReference type="Pfam" id="PF15915">
    <property type="entry name" value="BAT"/>
    <property type="match status" value="1"/>
</dbReference>
<evidence type="ECO:0000256" key="1">
    <source>
        <dbReference type="ARBA" id="ARBA00023015"/>
    </source>
</evidence>
<evidence type="ECO:0000259" key="4">
    <source>
        <dbReference type="Pfam" id="PF15915"/>
    </source>
</evidence>
<keyword evidence="2" id="KW-0804">Transcription</keyword>
<geneLocation type="plasmid" evidence="5 6">
    <name>unnamed3</name>
</geneLocation>
<dbReference type="EMBL" id="CP096022">
    <property type="protein sequence ID" value="UPM45104.1"/>
    <property type="molecule type" value="Genomic_DNA"/>
</dbReference>
<reference evidence="5" key="1">
    <citation type="submission" date="2022-04" db="EMBL/GenBank/DDBJ databases">
        <title>Halocatena sp. nov., isolated from a salt lake.</title>
        <authorList>
            <person name="Cui H.-L."/>
        </authorList>
    </citation>
    <scope>NUCLEOTIDE SEQUENCE</scope>
    <source>
        <strain evidence="5">AD-1</strain>
        <plasmid evidence="5">unnamed3</plasmid>
    </source>
</reference>
<dbReference type="Pfam" id="PF04967">
    <property type="entry name" value="HTH_10"/>
    <property type="match status" value="1"/>
</dbReference>
<protein>
    <submittedName>
        <fullName evidence="5">Helix-turn-helix domain-containing protein</fullName>
    </submittedName>
</protein>
<evidence type="ECO:0000313" key="5">
    <source>
        <dbReference type="EMBL" id="UPM45104.1"/>
    </source>
</evidence>
<dbReference type="InterPro" id="IPR031803">
    <property type="entry name" value="BAT_GAF/HTH-assoc"/>
</dbReference>
<keyword evidence="1" id="KW-0805">Transcription regulation</keyword>
<evidence type="ECO:0000256" key="2">
    <source>
        <dbReference type="ARBA" id="ARBA00023163"/>
    </source>
</evidence>
<proteinExistence type="predicted"/>
<evidence type="ECO:0000313" key="6">
    <source>
        <dbReference type="Proteomes" id="UP000831768"/>
    </source>
</evidence>
<feature type="domain" description="HTH bat-type" evidence="3">
    <location>
        <begin position="156"/>
        <end position="208"/>
    </location>
</feature>
<feature type="domain" description="Bacterioopsin transcriptional activator GAF and HTH associated" evidence="4">
    <location>
        <begin position="6"/>
        <end position="147"/>
    </location>
</feature>
<accession>A0A8U0A7Z3</accession>
<dbReference type="KEGG" id="haad:MW046_17230"/>
<dbReference type="InterPro" id="IPR007050">
    <property type="entry name" value="HTH_bacterioopsin"/>
</dbReference>
<dbReference type="PANTHER" id="PTHR34236">
    <property type="entry name" value="DIMETHYL SULFOXIDE REDUCTASE TRANSCRIPTIONAL ACTIVATOR"/>
    <property type="match status" value="1"/>
</dbReference>
<sequence length="221" mass="25638">MTSIAEFTIPAEEFALWTTLKRLPDIEIEVDRVVAHDMSHVLPFVWVSYEENEELSTVLEDDPSVAECELLAEYEDEQFYHMTWAADVQVVGYMIVEQKATVQRAIARDRAWHLQVLFPDRNGISAVNDYAQEHDLSYDLRRLYDVDAVRRVRYDLTSNQHEALIKGLESGYYDIPREAQLADIADDLGISHQALSERFRRATRRLIENALLVEDDNSPRH</sequence>
<dbReference type="Proteomes" id="UP000831768">
    <property type="component" value="Plasmid unnamed3"/>
</dbReference>
<dbReference type="AlphaFoldDB" id="A0A8U0A7Z3"/>
<dbReference type="RefSeq" id="WP_247995758.1">
    <property type="nucleotide sequence ID" value="NZ_CP096022.1"/>
</dbReference>
<name>A0A8U0A7Z3_9EURY</name>
<dbReference type="GeneID" id="71929827"/>
<keyword evidence="6" id="KW-1185">Reference proteome</keyword>
<gene>
    <name evidence="5" type="ORF">MW046_17230</name>
</gene>
<organism evidence="5 6">
    <name type="scientific">Halocatena salina</name>
    <dbReference type="NCBI Taxonomy" id="2934340"/>
    <lineage>
        <taxon>Archaea</taxon>
        <taxon>Methanobacteriati</taxon>
        <taxon>Methanobacteriota</taxon>
        <taxon>Stenosarchaea group</taxon>
        <taxon>Halobacteria</taxon>
        <taxon>Halobacteriales</taxon>
        <taxon>Natronomonadaceae</taxon>
        <taxon>Halocatena</taxon>
    </lineage>
</organism>
<keyword evidence="5" id="KW-0614">Plasmid</keyword>